<proteinExistence type="predicted"/>
<name>A0ABR4ISR0_9EURO</name>
<dbReference type="EMBL" id="JBFXLS010000011">
    <property type="protein sequence ID" value="KAL2830805.1"/>
    <property type="molecule type" value="Genomic_DNA"/>
</dbReference>
<accession>A0ABR4ISR0</accession>
<gene>
    <name evidence="1" type="ORF">BDW59DRAFT_158245</name>
</gene>
<protein>
    <recommendedName>
        <fullName evidence="3">F-box domain-containing protein</fullName>
    </recommendedName>
</protein>
<organism evidence="1 2">
    <name type="scientific">Aspergillus cavernicola</name>
    <dbReference type="NCBI Taxonomy" id="176166"/>
    <lineage>
        <taxon>Eukaryota</taxon>
        <taxon>Fungi</taxon>
        <taxon>Dikarya</taxon>
        <taxon>Ascomycota</taxon>
        <taxon>Pezizomycotina</taxon>
        <taxon>Eurotiomycetes</taxon>
        <taxon>Eurotiomycetidae</taxon>
        <taxon>Eurotiales</taxon>
        <taxon>Aspergillaceae</taxon>
        <taxon>Aspergillus</taxon>
        <taxon>Aspergillus subgen. Nidulantes</taxon>
    </lineage>
</organism>
<dbReference type="SUPFAM" id="SSF52047">
    <property type="entry name" value="RNI-like"/>
    <property type="match status" value="1"/>
</dbReference>
<sequence>MASSLESLPTEILYQIISYLCPHYQGRYRILVLSTISLKPISPVSKACRRLREVAQPILFHYFYHYGAQEQGRLVSFLHALTSRPDLTRAVSILQFMHYDDENLTESDRTLIETCVAGVGLPPLPPESCCPNLEALSFSTDLECPIDLFPSFPIALPTPISFPRLHRLSIGCISHRDVAALLEAAPNLRELYIPRLEGFESNRAHFPAWRYLRKLKLASDTYHPSFLKSIIAACPQLQSFGLELRAFDNDTSNESASTTDVWAALPRAKDTLQEIIVEIDPDIPLKLLGDRNISSLQHFRALKALGINGYIWHGLQQTWTQRNGYYDLDQFVAELFPPTLKKLLILNTGSPIPVGLLALARCVSQGLYPRLTMVEVEYSDHFSSGQESQRAWYNMRASLETEFDKAGVSFSLDIEEGFGYFLVD</sequence>
<keyword evidence="2" id="KW-1185">Reference proteome</keyword>
<dbReference type="Gene3D" id="3.80.10.10">
    <property type="entry name" value="Ribonuclease Inhibitor"/>
    <property type="match status" value="1"/>
</dbReference>
<dbReference type="InterPro" id="IPR032675">
    <property type="entry name" value="LRR_dom_sf"/>
</dbReference>
<reference evidence="1 2" key="1">
    <citation type="submission" date="2024-07" db="EMBL/GenBank/DDBJ databases">
        <title>Section-level genome sequencing and comparative genomics of Aspergillus sections Usti and Cavernicolus.</title>
        <authorList>
            <consortium name="Lawrence Berkeley National Laboratory"/>
            <person name="Nybo J.L."/>
            <person name="Vesth T.C."/>
            <person name="Theobald S."/>
            <person name="Frisvad J.C."/>
            <person name="Larsen T.O."/>
            <person name="Kjaerboelling I."/>
            <person name="Rothschild-Mancinelli K."/>
            <person name="Lyhne E.K."/>
            <person name="Kogle M.E."/>
            <person name="Barry K."/>
            <person name="Clum A."/>
            <person name="Na H."/>
            <person name="Ledsgaard L."/>
            <person name="Lin J."/>
            <person name="Lipzen A."/>
            <person name="Kuo A."/>
            <person name="Riley R."/>
            <person name="Mondo S."/>
            <person name="LaButti K."/>
            <person name="Haridas S."/>
            <person name="Pangalinan J."/>
            <person name="Salamov A.A."/>
            <person name="Simmons B.A."/>
            <person name="Magnuson J.K."/>
            <person name="Chen J."/>
            <person name="Drula E."/>
            <person name="Henrissat B."/>
            <person name="Wiebenga A."/>
            <person name="Lubbers R.J."/>
            <person name="Gomes A.C."/>
            <person name="Makela M.R."/>
            <person name="Stajich J."/>
            <person name="Grigoriev I.V."/>
            <person name="Mortensen U.H."/>
            <person name="De vries R.P."/>
            <person name="Baker S.E."/>
            <person name="Andersen M.R."/>
        </authorList>
    </citation>
    <scope>NUCLEOTIDE SEQUENCE [LARGE SCALE GENOMIC DNA]</scope>
    <source>
        <strain evidence="1 2">CBS 600.67</strain>
    </source>
</reference>
<dbReference type="Proteomes" id="UP001610335">
    <property type="component" value="Unassembled WGS sequence"/>
</dbReference>
<evidence type="ECO:0000313" key="1">
    <source>
        <dbReference type="EMBL" id="KAL2830805.1"/>
    </source>
</evidence>
<comment type="caution">
    <text evidence="1">The sequence shown here is derived from an EMBL/GenBank/DDBJ whole genome shotgun (WGS) entry which is preliminary data.</text>
</comment>
<evidence type="ECO:0008006" key="3">
    <source>
        <dbReference type="Google" id="ProtNLM"/>
    </source>
</evidence>
<evidence type="ECO:0000313" key="2">
    <source>
        <dbReference type="Proteomes" id="UP001610335"/>
    </source>
</evidence>